<feature type="domain" description="Rad50/SbcC-type AAA" evidence="2">
    <location>
        <begin position="5"/>
        <end position="57"/>
    </location>
</feature>
<dbReference type="GO" id="GO:0006302">
    <property type="term" value="P:double-strand break repair"/>
    <property type="evidence" value="ECO:0007669"/>
    <property type="project" value="InterPro"/>
</dbReference>
<dbReference type="OrthoDB" id="9816534at2"/>
<dbReference type="Gene3D" id="3.40.50.300">
    <property type="entry name" value="P-loop containing nucleotide triphosphate hydrolases"/>
    <property type="match status" value="1"/>
</dbReference>
<dbReference type="Proteomes" id="UP000199101">
    <property type="component" value="Unassembled WGS sequence"/>
</dbReference>
<dbReference type="CDD" id="cd00267">
    <property type="entry name" value="ABC_ATPase"/>
    <property type="match status" value="1"/>
</dbReference>
<dbReference type="SUPFAM" id="SSF52540">
    <property type="entry name" value="P-loop containing nucleoside triphosphate hydrolases"/>
    <property type="match status" value="1"/>
</dbReference>
<protein>
    <submittedName>
        <fullName evidence="4">Putative ATP-dependent endonuclease of the OLD family</fullName>
    </submittedName>
</protein>
<dbReference type="InterPro" id="IPR051396">
    <property type="entry name" value="Bact_Antivir_Def_Nuclease"/>
</dbReference>
<organism evidence="4 5">
    <name type="scientific">Rhizobium multihospitium</name>
    <dbReference type="NCBI Taxonomy" id="410764"/>
    <lineage>
        <taxon>Bacteria</taxon>
        <taxon>Pseudomonadati</taxon>
        <taxon>Pseudomonadota</taxon>
        <taxon>Alphaproteobacteria</taxon>
        <taxon>Hyphomicrobiales</taxon>
        <taxon>Rhizobiaceae</taxon>
        <taxon>Rhizobium/Agrobacterium group</taxon>
        <taxon>Rhizobium</taxon>
    </lineage>
</organism>
<dbReference type="GO" id="GO:0004519">
    <property type="term" value="F:endonuclease activity"/>
    <property type="evidence" value="ECO:0007669"/>
    <property type="project" value="UniProtKB-KW"/>
</dbReference>
<evidence type="ECO:0000313" key="5">
    <source>
        <dbReference type="Proteomes" id="UP000199101"/>
    </source>
</evidence>
<evidence type="ECO:0000259" key="3">
    <source>
        <dbReference type="Pfam" id="PF20469"/>
    </source>
</evidence>
<keyword evidence="4" id="KW-0378">Hydrolase</keyword>
<dbReference type="Pfam" id="PF20469">
    <property type="entry name" value="OLD-like_TOPRIM"/>
    <property type="match status" value="1"/>
</dbReference>
<dbReference type="InterPro" id="IPR041685">
    <property type="entry name" value="AAA_GajA/Old/RecF-like"/>
</dbReference>
<name>A0A1C3XBS4_9HYPH</name>
<sequence length="664" mass="72487">MFLSKLEISNFRHFGAGANALVLELNNGITALVGENDAGKTAIVDAIRMVLGTRDQEYLRVQPSDFHYSTADGVRAEQITICCTFSDLTPADRGAFVEHLSYPENGDAPLFHVNWIAKRQEAPGGSRRYNTAEWRSGISGEGPVVDAGARALLTATYLRPLRDAERALSAGRGSRLAQILQNTREITAEGAPFDKDALDGLDPKTLSLLGLADYTNHHFQENEGIKKTKARLDDDFLEPLSFVTDKLTAHISVNGNGEDNVRLRQVLEKLDVIANAPGVTDGSLGRGLGSNNILFMACELLLLAGEEDGFPLLIIEEPEAHLHPQRQLRLMDFLQSQVEKVRPDGQKIQIIVTTHSPNLASEISLQNISLLKDRKAFLLAKGKTLLTDSDYPFLERYLDVTKSNLFFARGVIVVEGPAENILVPTLADLLGRNLERYGVSLIDVKGTGLGRFARILQRSKPEVDGEIGIPVSCITDMDVMPDCAPWLIGILKEEDSFPPLQGSKRKWRAKRDFTGDGLVQRRATIEARASGQRVRTFVANEWTLEYDLAFSGLSEYVWIAAHLADNDDALLLASETFDAEVAQAKSEYSDIAGSVPSNEQLCSKVYARFAKDGVSKAISAQYLASILADAVGKGDLTPTGLRALLPSYLSAAVEHVTAPFEGAA</sequence>
<dbReference type="CDD" id="cd01026">
    <property type="entry name" value="TOPRIM_OLD"/>
    <property type="match status" value="1"/>
</dbReference>
<dbReference type="InterPro" id="IPR034139">
    <property type="entry name" value="TOPRIM_OLD"/>
</dbReference>
<proteinExistence type="predicted"/>
<dbReference type="Pfam" id="PF13476">
    <property type="entry name" value="AAA_23"/>
    <property type="match status" value="1"/>
</dbReference>
<gene>
    <name evidence="4" type="ORF">GA0061103_0672</name>
</gene>
<dbReference type="STRING" id="410764.GA0061103_0672"/>
<evidence type="ECO:0000259" key="2">
    <source>
        <dbReference type="Pfam" id="PF13476"/>
    </source>
</evidence>
<dbReference type="InterPro" id="IPR038729">
    <property type="entry name" value="Rad50/SbcC_AAA"/>
</dbReference>
<keyword evidence="4" id="KW-0540">Nuclease</keyword>
<dbReference type="RefSeq" id="WP_092719861.1">
    <property type="nucleotide sequence ID" value="NZ_FMAG01000014.1"/>
</dbReference>
<dbReference type="EMBL" id="FMAG01000014">
    <property type="protein sequence ID" value="SCB49732.1"/>
    <property type="molecule type" value="Genomic_DNA"/>
</dbReference>
<keyword evidence="5" id="KW-1185">Reference proteome</keyword>
<reference evidence="5" key="1">
    <citation type="submission" date="2016-08" db="EMBL/GenBank/DDBJ databases">
        <authorList>
            <person name="Varghese N."/>
            <person name="Submissions Spin"/>
        </authorList>
    </citation>
    <scope>NUCLEOTIDE SEQUENCE [LARGE SCALE GENOMIC DNA]</scope>
    <source>
        <strain evidence="5">HAMBI 2975</strain>
    </source>
</reference>
<dbReference type="AlphaFoldDB" id="A0A1C3XBS4"/>
<dbReference type="PANTHER" id="PTHR43581">
    <property type="entry name" value="ATP/GTP PHOSPHATASE"/>
    <property type="match status" value="1"/>
</dbReference>
<feature type="domain" description="OLD protein-like TOPRIM" evidence="3">
    <location>
        <begin position="406"/>
        <end position="478"/>
    </location>
</feature>
<evidence type="ECO:0000259" key="1">
    <source>
        <dbReference type="Pfam" id="PF13175"/>
    </source>
</evidence>
<dbReference type="Pfam" id="PF13175">
    <property type="entry name" value="AAA_15"/>
    <property type="match status" value="1"/>
</dbReference>
<accession>A0A1C3XBS4</accession>
<dbReference type="PANTHER" id="PTHR43581:SF4">
    <property type="entry name" value="ATP_GTP PHOSPHATASE"/>
    <property type="match status" value="1"/>
</dbReference>
<dbReference type="InterPro" id="IPR027417">
    <property type="entry name" value="P-loop_NTPase"/>
</dbReference>
<keyword evidence="4" id="KW-0255">Endonuclease</keyword>
<evidence type="ECO:0000313" key="4">
    <source>
        <dbReference type="EMBL" id="SCB49732.1"/>
    </source>
</evidence>
<dbReference type="GO" id="GO:0016887">
    <property type="term" value="F:ATP hydrolysis activity"/>
    <property type="evidence" value="ECO:0007669"/>
    <property type="project" value="InterPro"/>
</dbReference>
<feature type="domain" description="Endonuclease GajA/Old nuclease/RecF-like AAA" evidence="1">
    <location>
        <begin position="285"/>
        <end position="360"/>
    </location>
</feature>